<reference evidence="2" key="1">
    <citation type="submission" date="2016-03" db="EMBL/GenBank/DDBJ databases">
        <authorList>
            <person name="Ploux O."/>
        </authorList>
    </citation>
    <scope>NUCLEOTIDE SEQUENCE [LARGE SCALE GENOMIC DNA]</scope>
</reference>
<accession>A0A142K8X7</accession>
<gene>
    <name evidence="1" type="primary">11</name>
    <name evidence="1" type="ORF">SEA_YVONNETASTIC_11</name>
</gene>
<organism evidence="1 2">
    <name type="scientific">Gordonia phage Yvonnetastic</name>
    <dbReference type="NCBI Taxonomy" id="1821566"/>
    <lineage>
        <taxon>Viruses</taxon>
        <taxon>Duplodnaviria</taxon>
        <taxon>Heunggongvirae</taxon>
        <taxon>Uroviricota</taxon>
        <taxon>Caudoviricetes</taxon>
        <taxon>Yvonnevirus</taxon>
        <taxon>Yvonnevirus yvonnetastic</taxon>
        <taxon>Gordonia virus Yvonnetastic</taxon>
    </lineage>
</organism>
<protein>
    <submittedName>
        <fullName evidence="1">Uncharacterized protein</fullName>
    </submittedName>
</protein>
<dbReference type="KEGG" id="vg:29124973"/>
<dbReference type="Proteomes" id="UP000201371">
    <property type="component" value="Segment"/>
</dbReference>
<dbReference type="RefSeq" id="YP_009301070.1">
    <property type="nucleotide sequence ID" value="NC_031230.1"/>
</dbReference>
<sequence length="94" mass="10768">MIDRYLNEYAAEKYNVEGYLWWWNADTIIADAVAAACNHMLVSGTTEYTEGERAELAELGRIAGEYGATDIGWADRDTGRYAELLTKWLIRLWD</sequence>
<dbReference type="GeneID" id="29124973"/>
<name>A0A142K8X7_9CAUD</name>
<evidence type="ECO:0000313" key="1">
    <source>
        <dbReference type="EMBL" id="AMS02560.1"/>
    </source>
</evidence>
<dbReference type="EMBL" id="KU963248">
    <property type="protein sequence ID" value="AMS02560.1"/>
    <property type="molecule type" value="Genomic_DNA"/>
</dbReference>
<keyword evidence="2" id="KW-1185">Reference proteome</keyword>
<proteinExistence type="predicted"/>
<evidence type="ECO:0000313" key="2">
    <source>
        <dbReference type="Proteomes" id="UP000201371"/>
    </source>
</evidence>